<keyword evidence="1" id="KW-1185">Reference proteome</keyword>
<sequence length="220" mass="23258">MNIGKVARATERAQGRAEVVNNGDRTALERNPIVVELLFKKQGVPFIRPTDNLLSAVEGVAPVTLKRLHGVGFEPTHPYGYQNARRDCSREMMRTFYLALVIAFSRFHINSAQCTNGGQLVATGCTFASQCTSYTNQPVSCINGFCCTVPSGARCSNGGTAVALGCTNSAQCTSYSKQPVTCLSGTCCTVPSSLTCSNGGAVVATGCSTSQQCARYTTQA</sequence>
<dbReference type="AlphaFoldDB" id="A0A9J2Q179"/>
<evidence type="ECO:0000313" key="2">
    <source>
        <dbReference type="WBParaSite" id="ALUE_0001534401-mRNA-1"/>
    </source>
</evidence>
<reference evidence="2" key="1">
    <citation type="submission" date="2023-03" db="UniProtKB">
        <authorList>
            <consortium name="WormBaseParasite"/>
        </authorList>
    </citation>
    <scope>IDENTIFICATION</scope>
</reference>
<accession>A0A9J2Q179</accession>
<evidence type="ECO:0000313" key="1">
    <source>
        <dbReference type="Proteomes" id="UP000036681"/>
    </source>
</evidence>
<protein>
    <submittedName>
        <fullName evidence="2">EB domain-containing protein</fullName>
    </submittedName>
</protein>
<dbReference type="WBParaSite" id="ALUE_0001534401-mRNA-1">
    <property type="protein sequence ID" value="ALUE_0001534401-mRNA-1"/>
    <property type="gene ID" value="ALUE_0001534401"/>
</dbReference>
<dbReference type="Proteomes" id="UP000036681">
    <property type="component" value="Unplaced"/>
</dbReference>
<proteinExistence type="predicted"/>
<organism evidence="1 2">
    <name type="scientific">Ascaris lumbricoides</name>
    <name type="common">Giant roundworm</name>
    <dbReference type="NCBI Taxonomy" id="6252"/>
    <lineage>
        <taxon>Eukaryota</taxon>
        <taxon>Metazoa</taxon>
        <taxon>Ecdysozoa</taxon>
        <taxon>Nematoda</taxon>
        <taxon>Chromadorea</taxon>
        <taxon>Rhabditida</taxon>
        <taxon>Spirurina</taxon>
        <taxon>Ascaridomorpha</taxon>
        <taxon>Ascaridoidea</taxon>
        <taxon>Ascarididae</taxon>
        <taxon>Ascaris</taxon>
    </lineage>
</organism>
<name>A0A9J2Q179_ASCLU</name>